<evidence type="ECO:0000256" key="3">
    <source>
        <dbReference type="SAM" id="SignalP"/>
    </source>
</evidence>
<dbReference type="GO" id="GO:0003993">
    <property type="term" value="F:acid phosphatase activity"/>
    <property type="evidence" value="ECO:0007669"/>
    <property type="project" value="UniProtKB-EC"/>
</dbReference>
<dbReference type="EMBL" id="UYYB01027664">
    <property type="protein sequence ID" value="VDM72869.1"/>
    <property type="molecule type" value="Genomic_DNA"/>
</dbReference>
<dbReference type="AlphaFoldDB" id="A0A3P7J033"/>
<name>A0A3P7J033_STRVU</name>
<evidence type="ECO:0000256" key="1">
    <source>
        <dbReference type="ARBA" id="ARBA00000032"/>
    </source>
</evidence>
<organism evidence="4 5">
    <name type="scientific">Strongylus vulgaris</name>
    <name type="common">Blood worm</name>
    <dbReference type="NCBI Taxonomy" id="40348"/>
    <lineage>
        <taxon>Eukaryota</taxon>
        <taxon>Metazoa</taxon>
        <taxon>Ecdysozoa</taxon>
        <taxon>Nematoda</taxon>
        <taxon>Chromadorea</taxon>
        <taxon>Rhabditida</taxon>
        <taxon>Rhabditina</taxon>
        <taxon>Rhabditomorpha</taxon>
        <taxon>Strongyloidea</taxon>
        <taxon>Strongylidae</taxon>
        <taxon>Strongylus</taxon>
    </lineage>
</organism>
<dbReference type="SUPFAM" id="SSF53254">
    <property type="entry name" value="Phosphoglycerate mutase-like"/>
    <property type="match status" value="1"/>
</dbReference>
<gene>
    <name evidence="4" type="ORF">SVUK_LOCUS7867</name>
</gene>
<comment type="similarity">
    <text evidence="2">Belongs to the histidine acid phosphatase family.</text>
</comment>
<dbReference type="InterPro" id="IPR033379">
    <property type="entry name" value="Acid_Pase_AS"/>
</dbReference>
<keyword evidence="5" id="KW-1185">Reference proteome</keyword>
<sequence>MKPRSLQLTACLVCLISVEAAKELVFVQAIWRHGDRAPLSLPYPNDPYTESAWIRGWQQLTNIGIAQLNELGRYFRKTYGTFISPNYIPSQVYIQSSDSDRALTSAQSFLTGFYPAQDNFQWQNGNPWQPIPIHVQSPQKDDLLLKPTSVDCKDYDSLVDADDAEQAAIYNVQYADLFQFLEEKSGIANFSYVNVNKIYDVQRELTNNMTEKQPAWIFQTWPQYGNRSTMDIISELRPIRMMTKFNSPQKSKVIE</sequence>
<evidence type="ECO:0008006" key="6">
    <source>
        <dbReference type="Google" id="ProtNLM"/>
    </source>
</evidence>
<dbReference type="Gene3D" id="3.40.50.1240">
    <property type="entry name" value="Phosphoglycerate mutase-like"/>
    <property type="match status" value="1"/>
</dbReference>
<protein>
    <recommendedName>
        <fullName evidence="6">Histidine acid phosphatase</fullName>
    </recommendedName>
</protein>
<proteinExistence type="inferred from homology"/>
<comment type="catalytic activity">
    <reaction evidence="1">
        <text>a phosphate monoester + H2O = an alcohol + phosphate</text>
        <dbReference type="Rhea" id="RHEA:15017"/>
        <dbReference type="ChEBI" id="CHEBI:15377"/>
        <dbReference type="ChEBI" id="CHEBI:30879"/>
        <dbReference type="ChEBI" id="CHEBI:43474"/>
        <dbReference type="ChEBI" id="CHEBI:67140"/>
        <dbReference type="EC" id="3.1.3.2"/>
    </reaction>
</comment>
<dbReference type="InterPro" id="IPR050645">
    <property type="entry name" value="Histidine_acid_phosphatase"/>
</dbReference>
<evidence type="ECO:0000313" key="4">
    <source>
        <dbReference type="EMBL" id="VDM72869.1"/>
    </source>
</evidence>
<dbReference type="CDD" id="cd07061">
    <property type="entry name" value="HP_HAP_like"/>
    <property type="match status" value="1"/>
</dbReference>
<dbReference type="Pfam" id="PF00328">
    <property type="entry name" value="His_Phos_2"/>
    <property type="match status" value="1"/>
</dbReference>
<dbReference type="OrthoDB" id="258392at2759"/>
<dbReference type="InterPro" id="IPR029033">
    <property type="entry name" value="His_PPase_superfam"/>
</dbReference>
<accession>A0A3P7J033</accession>
<evidence type="ECO:0000256" key="2">
    <source>
        <dbReference type="ARBA" id="ARBA00005375"/>
    </source>
</evidence>
<evidence type="ECO:0000313" key="5">
    <source>
        <dbReference type="Proteomes" id="UP000270094"/>
    </source>
</evidence>
<dbReference type="PANTHER" id="PTHR11567">
    <property type="entry name" value="ACID PHOSPHATASE-RELATED"/>
    <property type="match status" value="1"/>
</dbReference>
<feature type="chain" id="PRO_5018023179" description="Histidine acid phosphatase" evidence="3">
    <location>
        <begin position="21"/>
        <end position="255"/>
    </location>
</feature>
<keyword evidence="3" id="KW-0732">Signal</keyword>
<reference evidence="4 5" key="1">
    <citation type="submission" date="2018-11" db="EMBL/GenBank/DDBJ databases">
        <authorList>
            <consortium name="Pathogen Informatics"/>
        </authorList>
    </citation>
    <scope>NUCLEOTIDE SEQUENCE [LARGE SCALE GENOMIC DNA]</scope>
</reference>
<dbReference type="Proteomes" id="UP000270094">
    <property type="component" value="Unassembled WGS sequence"/>
</dbReference>
<dbReference type="PROSITE" id="PS00616">
    <property type="entry name" value="HIS_ACID_PHOSPHAT_1"/>
    <property type="match status" value="1"/>
</dbReference>
<dbReference type="InterPro" id="IPR000560">
    <property type="entry name" value="His_Pase_clade-2"/>
</dbReference>
<feature type="signal peptide" evidence="3">
    <location>
        <begin position="1"/>
        <end position="20"/>
    </location>
</feature>
<dbReference type="PANTHER" id="PTHR11567:SF34">
    <property type="entry name" value="INTESTINAL ACID PHOSPHATASE"/>
    <property type="match status" value="1"/>
</dbReference>